<comment type="subunit">
    <text evidence="2">Homotetramer.</text>
</comment>
<comment type="caution">
    <text evidence="2">Lacks conserved residue(s) required for the propagation of feature annotation.</text>
</comment>
<dbReference type="RefSeq" id="WP_307253151.1">
    <property type="nucleotide sequence ID" value="NZ_JAUSUV010000008.1"/>
</dbReference>
<dbReference type="NCBIfam" id="TIGR00621">
    <property type="entry name" value="ssb"/>
    <property type="match status" value="1"/>
</dbReference>
<comment type="function">
    <text evidence="2">Plays an important role in DNA replication, recombination and repair. Binds to ssDNA and to an array of partner proteins to recruit them to their sites of action during DNA metabolism.</text>
</comment>
<dbReference type="PANTHER" id="PTHR10302">
    <property type="entry name" value="SINGLE-STRANDED DNA-BINDING PROTEIN"/>
    <property type="match status" value="1"/>
</dbReference>
<keyword evidence="6" id="KW-1185">Reference proteome</keyword>
<dbReference type="Pfam" id="PF00436">
    <property type="entry name" value="SSB"/>
    <property type="match status" value="1"/>
</dbReference>
<dbReference type="PANTHER" id="PTHR10302:SF27">
    <property type="entry name" value="SINGLE-STRANDED DNA-BINDING PROTEIN"/>
    <property type="match status" value="1"/>
</dbReference>
<dbReference type="EMBL" id="JAUSUV010000008">
    <property type="protein sequence ID" value="MDQ0417854.1"/>
    <property type="molecule type" value="Genomic_DNA"/>
</dbReference>
<reference evidence="5 6" key="1">
    <citation type="submission" date="2023-07" db="EMBL/GenBank/DDBJ databases">
        <title>Genomic Encyclopedia of Type Strains, Phase IV (KMG-IV): sequencing the most valuable type-strain genomes for metagenomic binning, comparative biology and taxonomic classification.</title>
        <authorList>
            <person name="Goeker M."/>
        </authorList>
    </citation>
    <scope>NUCLEOTIDE SEQUENCE [LARGE SCALE GENOMIC DNA]</scope>
    <source>
        <strain evidence="5 6">DSM 46876</strain>
    </source>
</reference>
<feature type="compositionally biased region" description="Basic and acidic residues" evidence="4">
    <location>
        <begin position="154"/>
        <end position="168"/>
    </location>
</feature>
<evidence type="ECO:0000256" key="3">
    <source>
        <dbReference type="RuleBase" id="RU000524"/>
    </source>
</evidence>
<keyword evidence="1 2" id="KW-0238">DNA-binding</keyword>
<dbReference type="Gene3D" id="2.40.50.140">
    <property type="entry name" value="Nucleic acid-binding proteins"/>
    <property type="match status" value="1"/>
</dbReference>
<accession>A0AAJ1TG21</accession>
<evidence type="ECO:0000256" key="4">
    <source>
        <dbReference type="SAM" id="MobiDB-lite"/>
    </source>
</evidence>
<keyword evidence="2" id="KW-0235">DNA replication</keyword>
<comment type="caution">
    <text evidence="5">The sequence shown here is derived from an EMBL/GenBank/DDBJ whole genome shotgun (WGS) entry which is preliminary data.</text>
</comment>
<dbReference type="HAMAP" id="MF_00984">
    <property type="entry name" value="SSB"/>
    <property type="match status" value="1"/>
</dbReference>
<name>A0AAJ1TG21_9BACL</name>
<keyword evidence="2" id="KW-0227">DNA damage</keyword>
<dbReference type="GO" id="GO:0006281">
    <property type="term" value="P:DNA repair"/>
    <property type="evidence" value="ECO:0007669"/>
    <property type="project" value="UniProtKB-UniRule"/>
</dbReference>
<dbReference type="CDD" id="cd04496">
    <property type="entry name" value="SSB_OBF"/>
    <property type="match status" value="1"/>
</dbReference>
<evidence type="ECO:0000313" key="5">
    <source>
        <dbReference type="EMBL" id="MDQ0417854.1"/>
    </source>
</evidence>
<dbReference type="InterPro" id="IPR000424">
    <property type="entry name" value="Primosome_PriB/ssb"/>
</dbReference>
<feature type="region of interest" description="Disordered" evidence="4">
    <location>
        <begin position="106"/>
        <end position="176"/>
    </location>
</feature>
<dbReference type="InterPro" id="IPR012340">
    <property type="entry name" value="NA-bd_OB-fold"/>
</dbReference>
<proteinExistence type="inferred from homology"/>
<dbReference type="PROSITE" id="PS50935">
    <property type="entry name" value="SSB"/>
    <property type="match status" value="1"/>
</dbReference>
<dbReference type="GO" id="GO:0003697">
    <property type="term" value="F:single-stranded DNA binding"/>
    <property type="evidence" value="ECO:0007669"/>
    <property type="project" value="UniProtKB-UniRule"/>
</dbReference>
<dbReference type="GO" id="GO:0006260">
    <property type="term" value="P:DNA replication"/>
    <property type="evidence" value="ECO:0007669"/>
    <property type="project" value="UniProtKB-UniRule"/>
</dbReference>
<evidence type="ECO:0000256" key="1">
    <source>
        <dbReference type="ARBA" id="ARBA00023125"/>
    </source>
</evidence>
<organism evidence="5 6">
    <name type="scientific">Croceifilum oryzae</name>
    <dbReference type="NCBI Taxonomy" id="1553429"/>
    <lineage>
        <taxon>Bacteria</taxon>
        <taxon>Bacillati</taxon>
        <taxon>Bacillota</taxon>
        <taxon>Bacilli</taxon>
        <taxon>Bacillales</taxon>
        <taxon>Thermoactinomycetaceae</taxon>
        <taxon>Croceifilum</taxon>
    </lineage>
</organism>
<keyword evidence="2" id="KW-0234">DNA repair</keyword>
<dbReference type="AlphaFoldDB" id="A0AAJ1TG21"/>
<dbReference type="InterPro" id="IPR011344">
    <property type="entry name" value="ssDNA-bd"/>
</dbReference>
<feature type="short sequence motif" description="Important for interaction with partner proteins" evidence="2">
    <location>
        <begin position="171"/>
        <end position="176"/>
    </location>
</feature>
<keyword evidence="2" id="KW-0233">DNA recombination</keyword>
<sequence>MVNRVVLIGRLTADPEMRYTQSGVAVTRFSIAVNRNYTNQQGERDVDFINIVAWRGTAETCANYLKKGRLVGVDGRLQISVYENQEGRKVRNAEVIAESVQFLESNRTREGNGSDFGDSSYGGNSGESFGGSHNNNNNFGGGWNQNNSSNQGRRKADNPFEDDGKPIDLSDDDLPF</sequence>
<dbReference type="GO" id="GO:0009295">
    <property type="term" value="C:nucleoid"/>
    <property type="evidence" value="ECO:0007669"/>
    <property type="project" value="TreeGrafter"/>
</dbReference>
<feature type="compositionally biased region" description="Low complexity" evidence="4">
    <location>
        <begin position="130"/>
        <end position="151"/>
    </location>
</feature>
<evidence type="ECO:0000256" key="2">
    <source>
        <dbReference type="HAMAP-Rule" id="MF_00984"/>
    </source>
</evidence>
<evidence type="ECO:0000313" key="6">
    <source>
        <dbReference type="Proteomes" id="UP001238450"/>
    </source>
</evidence>
<dbReference type="GO" id="GO:0006310">
    <property type="term" value="P:DNA recombination"/>
    <property type="evidence" value="ECO:0007669"/>
    <property type="project" value="UniProtKB-UniRule"/>
</dbReference>
<protein>
    <recommendedName>
        <fullName evidence="2 3">Single-stranded DNA-binding protein</fullName>
        <shortName evidence="2">SSB</shortName>
    </recommendedName>
</protein>
<dbReference type="SUPFAM" id="SSF50249">
    <property type="entry name" value="Nucleic acid-binding proteins"/>
    <property type="match status" value="1"/>
</dbReference>
<gene>
    <name evidence="5" type="ORF">J2Z48_002038</name>
</gene>
<dbReference type="Proteomes" id="UP001238450">
    <property type="component" value="Unassembled WGS sequence"/>
</dbReference>